<protein>
    <submittedName>
        <fullName evidence="1">Uncharacterized protein</fullName>
    </submittedName>
</protein>
<keyword evidence="2" id="KW-1185">Reference proteome</keyword>
<dbReference type="AlphaFoldDB" id="A0A844SYG1"/>
<comment type="caution">
    <text evidence="1">The sequence shown here is derived from an EMBL/GenBank/DDBJ whole genome shotgun (WGS) entry which is preliminary data.</text>
</comment>
<proteinExistence type="predicted"/>
<dbReference type="EMBL" id="WQNF01000020">
    <property type="protein sequence ID" value="MVT68362.1"/>
    <property type="molecule type" value="Genomic_DNA"/>
</dbReference>
<organism evidence="1 2">
    <name type="scientific">Bradyrhizobium pachyrhizi</name>
    <dbReference type="NCBI Taxonomy" id="280333"/>
    <lineage>
        <taxon>Bacteria</taxon>
        <taxon>Pseudomonadati</taxon>
        <taxon>Pseudomonadota</taxon>
        <taxon>Alphaproteobacteria</taxon>
        <taxon>Hyphomicrobiales</taxon>
        <taxon>Nitrobacteraceae</taxon>
        <taxon>Bradyrhizobium</taxon>
    </lineage>
</organism>
<dbReference type="RefSeq" id="WP_157346597.1">
    <property type="nucleotide sequence ID" value="NZ_WQNF01000020.1"/>
</dbReference>
<accession>A0A844SYG1</accession>
<name>A0A844SYG1_9BRAD</name>
<sequence>MRNIFDQYSQPENRVTHALMTALQEERKLLGLFLRELVGAKPPVNPSSLTVLEQQYPGEEEPSEDELERRGIPDGWIFDDEGRCVFIESKVIARLGADQIRRHRRTAERRGFTSITAVAIAPKLPTTLPPDTVLIEWRTIYAWLRRHSQDFRWAALAAEYLEIAEARLIESEQFVEGTLTMFSGFPFGRDHPFTYLEGKRVLELAMGELRQRSDLRSKLKMNPKAPGRPAITGRQSNAVWDFLSLASSGKIENFTKHPHLTLGVIAHEVEAMVTVPNAVNGTMRRNLIEIGEDGFQKLVSGVVKNLKPLLRHQPGATPWFRGVQRRYPSQRAMPFIDAQIDFDLRTAVSQRGSAKVQPRWLSAAYNSFVHKEGANYQIQMGVHFRYDRCPELGKVNALDLVAEAWLACKPLVDLAH</sequence>
<evidence type="ECO:0000313" key="2">
    <source>
        <dbReference type="Proteomes" id="UP000436468"/>
    </source>
</evidence>
<reference evidence="1 2" key="1">
    <citation type="submission" date="2019-12" db="EMBL/GenBank/DDBJ databases">
        <title>Draft genome sequences Bradyrhizobium cajani AMBPC1010, Bradyrhizobium pachyrhizi AMBPC1040 and Bradyrhizobium yuanmingense ALSPC3051, three plant growth promoting strains isolated from nodules of Cajanus cajan L. in Dominican Republic.</title>
        <authorList>
            <person name="Flores-Felix J.D."/>
            <person name="Araujo J."/>
            <person name="Diaz-Alcantara C."/>
            <person name="Gonzalez-Andres F."/>
            <person name="Velazquez E."/>
        </authorList>
    </citation>
    <scope>NUCLEOTIDE SEQUENCE [LARGE SCALE GENOMIC DNA]</scope>
    <source>
        <strain evidence="1 2">1040</strain>
    </source>
</reference>
<gene>
    <name evidence="1" type="ORF">GPL21_25020</name>
</gene>
<evidence type="ECO:0000313" key="1">
    <source>
        <dbReference type="EMBL" id="MVT68362.1"/>
    </source>
</evidence>
<dbReference type="Proteomes" id="UP000436468">
    <property type="component" value="Unassembled WGS sequence"/>
</dbReference>